<dbReference type="InterPro" id="IPR036397">
    <property type="entry name" value="RNaseH_sf"/>
</dbReference>
<dbReference type="InterPro" id="IPR002156">
    <property type="entry name" value="RNaseH_domain"/>
</dbReference>
<evidence type="ECO:0000313" key="2">
    <source>
        <dbReference type="EMBL" id="KAK2644874.1"/>
    </source>
</evidence>
<feature type="domain" description="RNase H type-1" evidence="1">
    <location>
        <begin position="209"/>
        <end position="308"/>
    </location>
</feature>
<dbReference type="InterPro" id="IPR044730">
    <property type="entry name" value="RNase_H-like_dom_plant"/>
</dbReference>
<dbReference type="PANTHER" id="PTHR33116:SF86">
    <property type="entry name" value="REVERSE TRANSCRIPTASE DOMAIN-CONTAINING PROTEIN"/>
    <property type="match status" value="1"/>
</dbReference>
<proteinExistence type="predicted"/>
<dbReference type="PANTHER" id="PTHR33116">
    <property type="entry name" value="REVERSE TRANSCRIPTASE ZINC-BINDING DOMAIN-CONTAINING PROTEIN-RELATED-RELATED"/>
    <property type="match status" value="1"/>
</dbReference>
<evidence type="ECO:0000259" key="1">
    <source>
        <dbReference type="Pfam" id="PF13456"/>
    </source>
</evidence>
<dbReference type="GO" id="GO:0003676">
    <property type="term" value="F:nucleic acid binding"/>
    <property type="evidence" value="ECO:0007669"/>
    <property type="project" value="InterPro"/>
</dbReference>
<dbReference type="GO" id="GO:0004523">
    <property type="term" value="F:RNA-DNA hybrid ribonuclease activity"/>
    <property type="evidence" value="ECO:0007669"/>
    <property type="project" value="InterPro"/>
</dbReference>
<evidence type="ECO:0000313" key="3">
    <source>
        <dbReference type="Proteomes" id="UP001280121"/>
    </source>
</evidence>
<accession>A0AAD9TYX9</accession>
<comment type="caution">
    <text evidence="2">The sequence shown here is derived from an EMBL/GenBank/DDBJ whole genome shotgun (WGS) entry which is preliminary data.</text>
</comment>
<gene>
    <name evidence="2" type="ORF">Ddye_020069</name>
</gene>
<dbReference type="Proteomes" id="UP001280121">
    <property type="component" value="Unassembled WGS sequence"/>
</dbReference>
<dbReference type="AlphaFoldDB" id="A0AAD9TYX9"/>
<protein>
    <recommendedName>
        <fullName evidence="1">RNase H type-1 domain-containing protein</fullName>
    </recommendedName>
</protein>
<name>A0AAD9TYX9_9ROSI</name>
<dbReference type="CDD" id="cd06222">
    <property type="entry name" value="RNase_H_like"/>
    <property type="match status" value="1"/>
</dbReference>
<dbReference type="Gene3D" id="3.30.420.10">
    <property type="entry name" value="Ribonuclease H-like superfamily/Ribonuclease H"/>
    <property type="match status" value="1"/>
</dbReference>
<dbReference type="Pfam" id="PF13456">
    <property type="entry name" value="RVT_3"/>
    <property type="match status" value="1"/>
</dbReference>
<organism evidence="2 3">
    <name type="scientific">Dipteronia dyeriana</name>
    <dbReference type="NCBI Taxonomy" id="168575"/>
    <lineage>
        <taxon>Eukaryota</taxon>
        <taxon>Viridiplantae</taxon>
        <taxon>Streptophyta</taxon>
        <taxon>Embryophyta</taxon>
        <taxon>Tracheophyta</taxon>
        <taxon>Spermatophyta</taxon>
        <taxon>Magnoliopsida</taxon>
        <taxon>eudicotyledons</taxon>
        <taxon>Gunneridae</taxon>
        <taxon>Pentapetalae</taxon>
        <taxon>rosids</taxon>
        <taxon>malvids</taxon>
        <taxon>Sapindales</taxon>
        <taxon>Sapindaceae</taxon>
        <taxon>Hippocastanoideae</taxon>
        <taxon>Acereae</taxon>
        <taxon>Dipteronia</taxon>
    </lineage>
</organism>
<keyword evidence="3" id="KW-1185">Reference proteome</keyword>
<reference evidence="2" key="1">
    <citation type="journal article" date="2023" name="Plant J.">
        <title>Genome sequences and population genomics provide insights into the demographic history, inbreeding, and mutation load of two 'living fossil' tree species of Dipteronia.</title>
        <authorList>
            <person name="Feng Y."/>
            <person name="Comes H.P."/>
            <person name="Chen J."/>
            <person name="Zhu S."/>
            <person name="Lu R."/>
            <person name="Zhang X."/>
            <person name="Li P."/>
            <person name="Qiu J."/>
            <person name="Olsen K.M."/>
            <person name="Qiu Y."/>
        </authorList>
    </citation>
    <scope>NUCLEOTIDE SEQUENCE</scope>
    <source>
        <strain evidence="2">KIB01</strain>
    </source>
</reference>
<dbReference type="EMBL" id="JANJYI010000006">
    <property type="protein sequence ID" value="KAK2644874.1"/>
    <property type="molecule type" value="Genomic_DNA"/>
</dbReference>
<sequence length="335" mass="38840">MGEKEISIKVVIHAIPMYSMSVLYLPKGLTAEIQRLYARLWWGSTEKKWKIHWCTWNRLCLPKNEGGLGFHDIEISNRAFLAKQCWRILKNPDSLATRVLKGCYYKNGNFMEAQKMNNVSYVCNILKEIESTIHALWDCKMLRALRYTWFLRFPALDTKFPSFYDMKYKCSTIMNTQEAELFCLCMWRIWYCRNSFNKGLRKDLVADMGEVYASCSQVSEVFLNNKAAKHMAILKSIQFVIDCGLEPCVFEVDDEEVVKWIKDGSHKSSEFGVILDDICSLGSRLNSMMISHSLKNSNQVAQSLAKYATKIDEDIFWMEEFPACVKNFVEADMPG</sequence>